<evidence type="ECO:0000313" key="2">
    <source>
        <dbReference type="Proteomes" id="UP000315423"/>
    </source>
</evidence>
<accession>A0AC61SAH6</accession>
<comment type="caution">
    <text evidence="1">The sequence shown here is derived from an EMBL/GenBank/DDBJ whole genome shotgun (WGS) entry which is preliminary data.</text>
</comment>
<name>A0AC61SAH6_9EURY</name>
<reference evidence="1" key="1">
    <citation type="submission" date="2018-09" db="EMBL/GenBank/DDBJ databases">
        <title>A genomic encyclopedia of anaerobic methanotrophic archaea.</title>
        <authorList>
            <person name="Skennerton C.T."/>
            <person name="Chadwick G.L."/>
            <person name="Laso-Perez R."/>
            <person name="Leu A.O."/>
            <person name="Speth D.R."/>
            <person name="Yu H."/>
            <person name="Morgan-Lang C."/>
            <person name="Hatzenpichler R."/>
            <person name="Goudeau D."/>
            <person name="Malmstrom R."/>
            <person name="Woyke T."/>
            <person name="Hallam S."/>
            <person name="Tyson G.W."/>
            <person name="Wegener G."/>
            <person name="Boetius A."/>
            <person name="Orphan V.J."/>
        </authorList>
    </citation>
    <scope>NUCLEOTIDE SEQUENCE</scope>
    <source>
        <strain evidence="1">CONS3730D10UFb2</strain>
    </source>
</reference>
<dbReference type="EMBL" id="QYBA01000153">
    <property type="protein sequence ID" value="TKY91658.1"/>
    <property type="molecule type" value="Genomic_DNA"/>
</dbReference>
<sequence length="143" mass="16332">MISVEVSALIYPTEDKVRVQSAIDKLFPGLEYSYHEMDKTNKITSRLVGRGDHHSLILLHEHFRYRKILDTARTNMHIERNIITFTINKQVATAGKVSFPPDDEALGSIWVEITVKDTDEAQKVIDWLAPPTESGKPLFEIEL</sequence>
<dbReference type="Proteomes" id="UP000315423">
    <property type="component" value="Unassembled WGS sequence"/>
</dbReference>
<evidence type="ECO:0000313" key="1">
    <source>
        <dbReference type="EMBL" id="TKY91658.1"/>
    </source>
</evidence>
<organism evidence="1 2">
    <name type="scientific">Candidatus Methanomarinus sp</name>
    <dbReference type="NCBI Taxonomy" id="3386244"/>
    <lineage>
        <taxon>Archaea</taxon>
        <taxon>Methanobacteriati</taxon>
        <taxon>Methanobacteriota</taxon>
        <taxon>Stenosarchaea group</taxon>
        <taxon>Methanomicrobia</taxon>
        <taxon>Methanosarcinales</taxon>
        <taxon>ANME-2 cluster</taxon>
        <taxon>Candidatus Methanocomedenaceae</taxon>
        <taxon>Candidatus Methanomarinus</taxon>
    </lineage>
</organism>
<proteinExistence type="predicted"/>
<gene>
    <name evidence="1" type="ORF">C5S46_04645</name>
</gene>
<protein>
    <submittedName>
        <fullName evidence="1">Uncharacterized protein</fullName>
    </submittedName>
</protein>